<dbReference type="GO" id="GO:0010268">
    <property type="term" value="P:brassinosteroid homeostasis"/>
    <property type="evidence" value="ECO:0007669"/>
    <property type="project" value="TreeGrafter"/>
</dbReference>
<dbReference type="CDD" id="cd11043">
    <property type="entry name" value="CYP90-like"/>
    <property type="match status" value="1"/>
</dbReference>
<evidence type="ECO:0000256" key="6">
    <source>
        <dbReference type="ARBA" id="ARBA00022989"/>
    </source>
</evidence>
<dbReference type="Pfam" id="PF00067">
    <property type="entry name" value="p450"/>
    <property type="match status" value="1"/>
</dbReference>
<evidence type="ECO:0000256" key="11">
    <source>
        <dbReference type="RuleBase" id="RU000461"/>
    </source>
</evidence>
<keyword evidence="9" id="KW-0472">Membrane</keyword>
<evidence type="ECO:0000256" key="8">
    <source>
        <dbReference type="ARBA" id="ARBA00023004"/>
    </source>
</evidence>
<dbReference type="OrthoDB" id="1372046at2759"/>
<reference evidence="12" key="1">
    <citation type="journal article" date="2019" name="Nat. Commun.">
        <title>Genome-wide association mapping of date palm fruit traits.</title>
        <authorList>
            <person name="Hazzouri K.M."/>
            <person name="Gros-Balthazard M."/>
            <person name="Flowers J.M."/>
            <person name="Copetti D."/>
            <person name="Lemansour A."/>
            <person name="Lebrun M."/>
            <person name="Masmoudi K."/>
            <person name="Ferrand S."/>
            <person name="Dhar M.I."/>
            <person name="Fresquez Z.A."/>
            <person name="Rosas U."/>
            <person name="Zhang J."/>
            <person name="Talag J."/>
            <person name="Lee S."/>
            <person name="Kudrna D."/>
            <person name="Powell R.F."/>
            <person name="Leitch I.J."/>
            <person name="Krueger R.R."/>
            <person name="Wing R.A."/>
            <person name="Amiri K.M.A."/>
            <person name="Purugganan M.D."/>
        </authorList>
    </citation>
    <scope>NUCLEOTIDE SEQUENCE [LARGE SCALE GENOMIC DNA]</scope>
    <source>
        <strain evidence="12">cv. Khalas</strain>
    </source>
</reference>
<comment type="subcellular location">
    <subcellularLocation>
        <location evidence="1">Membrane</location>
        <topology evidence="1">Single-pass membrane protein</topology>
    </subcellularLocation>
</comment>
<dbReference type="PROSITE" id="PS00086">
    <property type="entry name" value="CYTOCHROME_P450"/>
    <property type="match status" value="1"/>
</dbReference>
<dbReference type="RefSeq" id="XP_038990400.1">
    <property type="nucleotide sequence ID" value="XM_039134472.1"/>
</dbReference>
<accession>A0A8B9AV91</accession>
<dbReference type="GO" id="GO:0016125">
    <property type="term" value="P:sterol metabolic process"/>
    <property type="evidence" value="ECO:0007669"/>
    <property type="project" value="TreeGrafter"/>
</dbReference>
<keyword evidence="6" id="KW-1133">Transmembrane helix</keyword>
<reference evidence="13" key="2">
    <citation type="submission" date="2025-08" db="UniProtKB">
        <authorList>
            <consortium name="RefSeq"/>
        </authorList>
    </citation>
    <scope>IDENTIFICATION</scope>
    <source>
        <tissue evidence="13">Young leaves</tissue>
    </source>
</reference>
<feature type="binding site" description="axial binding residue" evidence="10">
    <location>
        <position position="463"/>
    </location>
    <ligand>
        <name>heme</name>
        <dbReference type="ChEBI" id="CHEBI:30413"/>
    </ligand>
    <ligandPart>
        <name>Fe</name>
        <dbReference type="ChEBI" id="CHEBI:18248"/>
    </ligandPart>
</feature>
<dbReference type="SUPFAM" id="SSF48264">
    <property type="entry name" value="Cytochrome P450"/>
    <property type="match status" value="1"/>
</dbReference>
<dbReference type="GO" id="GO:0016020">
    <property type="term" value="C:membrane"/>
    <property type="evidence" value="ECO:0007669"/>
    <property type="project" value="UniProtKB-SubCell"/>
</dbReference>
<dbReference type="InterPro" id="IPR036396">
    <property type="entry name" value="Cyt_P450_sf"/>
</dbReference>
<name>A0A8B9AV91_PHODC</name>
<dbReference type="InterPro" id="IPR017972">
    <property type="entry name" value="Cyt_P450_CS"/>
</dbReference>
<dbReference type="GeneID" id="103704296"/>
<keyword evidence="5" id="KW-0752">Steroid biosynthesis</keyword>
<dbReference type="PANTHER" id="PTHR24286">
    <property type="entry name" value="CYTOCHROME P450 26"/>
    <property type="match status" value="1"/>
</dbReference>
<dbReference type="GO" id="GO:0005506">
    <property type="term" value="F:iron ion binding"/>
    <property type="evidence" value="ECO:0007669"/>
    <property type="project" value="InterPro"/>
</dbReference>
<evidence type="ECO:0000256" key="2">
    <source>
        <dbReference type="ARBA" id="ARBA00010617"/>
    </source>
</evidence>
<keyword evidence="5" id="KW-0443">Lipid metabolism</keyword>
<dbReference type="GO" id="GO:0020037">
    <property type="term" value="F:heme binding"/>
    <property type="evidence" value="ECO:0007669"/>
    <property type="project" value="InterPro"/>
</dbReference>
<evidence type="ECO:0000313" key="12">
    <source>
        <dbReference type="Proteomes" id="UP000228380"/>
    </source>
</evidence>
<keyword evidence="3" id="KW-0812">Transmembrane</keyword>
<keyword evidence="10 11" id="KW-0349">Heme</keyword>
<gene>
    <name evidence="13" type="primary">LOC103704296</name>
</gene>
<dbReference type="GO" id="GO:0004497">
    <property type="term" value="F:monooxygenase activity"/>
    <property type="evidence" value="ECO:0007669"/>
    <property type="project" value="UniProtKB-KW"/>
</dbReference>
<dbReference type="InterPro" id="IPR002401">
    <property type="entry name" value="Cyt_P450_E_grp-I"/>
</dbReference>
<keyword evidence="7 11" id="KW-0560">Oxidoreductase</keyword>
<comment type="similarity">
    <text evidence="2 11">Belongs to the cytochrome P450 family.</text>
</comment>
<keyword evidence="5" id="KW-0444">Lipid biosynthesis</keyword>
<evidence type="ECO:0000256" key="3">
    <source>
        <dbReference type="ARBA" id="ARBA00022692"/>
    </source>
</evidence>
<evidence type="ECO:0000256" key="5">
    <source>
        <dbReference type="ARBA" id="ARBA00022955"/>
    </source>
</evidence>
<dbReference type="Gene3D" id="1.10.630.10">
    <property type="entry name" value="Cytochrome P450"/>
    <property type="match status" value="1"/>
</dbReference>
<comment type="cofactor">
    <cofactor evidence="10">
        <name>heme</name>
        <dbReference type="ChEBI" id="CHEBI:30413"/>
    </cofactor>
</comment>
<evidence type="ECO:0000256" key="4">
    <source>
        <dbReference type="ARBA" id="ARBA00022723"/>
    </source>
</evidence>
<keyword evidence="12" id="KW-1185">Reference proteome</keyword>
<protein>
    <submittedName>
        <fullName evidence="13">Cytochrome P450 90B1-like</fullName>
    </submittedName>
</protein>
<organism evidence="12 13">
    <name type="scientific">Phoenix dactylifera</name>
    <name type="common">Date palm</name>
    <dbReference type="NCBI Taxonomy" id="42345"/>
    <lineage>
        <taxon>Eukaryota</taxon>
        <taxon>Viridiplantae</taxon>
        <taxon>Streptophyta</taxon>
        <taxon>Embryophyta</taxon>
        <taxon>Tracheophyta</taxon>
        <taxon>Spermatophyta</taxon>
        <taxon>Magnoliopsida</taxon>
        <taxon>Liliopsida</taxon>
        <taxon>Arecaceae</taxon>
        <taxon>Coryphoideae</taxon>
        <taxon>Phoeniceae</taxon>
        <taxon>Phoenix</taxon>
    </lineage>
</organism>
<keyword evidence="11" id="KW-0503">Monooxygenase</keyword>
<evidence type="ECO:0000256" key="9">
    <source>
        <dbReference type="ARBA" id="ARBA00023136"/>
    </source>
</evidence>
<dbReference type="GO" id="GO:0016705">
    <property type="term" value="F:oxidoreductase activity, acting on paired donors, with incorporation or reduction of molecular oxygen"/>
    <property type="evidence" value="ECO:0007669"/>
    <property type="project" value="InterPro"/>
</dbReference>
<proteinExistence type="inferred from homology"/>
<dbReference type="PRINTS" id="PR00385">
    <property type="entry name" value="P450"/>
</dbReference>
<dbReference type="Proteomes" id="UP000228380">
    <property type="component" value="Chromosome 15"/>
</dbReference>
<dbReference type="PANTHER" id="PTHR24286:SF194">
    <property type="entry name" value="STEROID (22S)-HYDROXYLASE"/>
    <property type="match status" value="1"/>
</dbReference>
<keyword evidence="8 10" id="KW-0408">Iron</keyword>
<keyword evidence="4 10" id="KW-0479">Metal-binding</keyword>
<sequence length="520" mass="58548">MANGYDIAQATFPYQGFMKMAPHRVLITPEDCSSTIGTILPWLGFTLLQFSFDVNVVFIQSPPPIWEKIGIHMDTSPVTGLMGYGKLQDQDMVLTLSIGLQSAECWHGKIFMSNLLGKPTVVSADAELNRFILQADSRLFEPGWSRSIGEVLGKHSILLQVGDAHKKMRSINLNFANNGKLKTPFLRDAYRIAAFVMSSWKNDSVVLGKYEARKLCFHMMAKNILSLEPGTPVTEKLRKEYEAFAKGVVSLPLNLPGTAYSKALKARSYILEVVWQCMEERLCRKKDVEEEDAKDDLLQWTLENSNYSEEQIGDLILGTFFGGYNTTSKAIALAIYFLGGCPKTVEQLREEHDRIVQGKRRGGNSELSCDDYKQMEFTQCVINETLRLGNIVPYIQRKASTHIKFKGYDIPQGCNVMAVLPAVHLDPSFFESPEQFNPWRWQSDHGIRRTNNFMAFGGGARLCPGAVLGRMEMAVFLHHLVINFNWELAEPDLPMAFPSLDFPKGLPIKVRLLSNPQVSM</sequence>
<evidence type="ECO:0000256" key="1">
    <source>
        <dbReference type="ARBA" id="ARBA00004167"/>
    </source>
</evidence>
<dbReference type="PRINTS" id="PR00463">
    <property type="entry name" value="EP450I"/>
</dbReference>
<dbReference type="GO" id="GO:0016132">
    <property type="term" value="P:brassinosteroid biosynthetic process"/>
    <property type="evidence" value="ECO:0007669"/>
    <property type="project" value="TreeGrafter"/>
</dbReference>
<dbReference type="KEGG" id="pda:103704296"/>
<evidence type="ECO:0000256" key="10">
    <source>
        <dbReference type="PIRSR" id="PIRSR602401-1"/>
    </source>
</evidence>
<dbReference type="AlphaFoldDB" id="A0A8B9AV91"/>
<dbReference type="InterPro" id="IPR001128">
    <property type="entry name" value="Cyt_P450"/>
</dbReference>
<evidence type="ECO:0000256" key="7">
    <source>
        <dbReference type="ARBA" id="ARBA00023002"/>
    </source>
</evidence>
<evidence type="ECO:0000313" key="13">
    <source>
        <dbReference type="RefSeq" id="XP_038990400.1"/>
    </source>
</evidence>